<reference evidence="2 3" key="1">
    <citation type="submission" date="2020-01" db="EMBL/GenBank/DDBJ databases">
        <title>Paenibacillus sp. nov., isolated from tomato rhizosphere.</title>
        <authorList>
            <person name="Weon H.-Y."/>
            <person name="Lee S.A."/>
        </authorList>
    </citation>
    <scope>NUCLEOTIDE SEQUENCE [LARGE SCALE GENOMIC DNA]</scope>
    <source>
        <strain evidence="2 3">12200R-189</strain>
    </source>
</reference>
<dbReference type="EMBL" id="CP048209">
    <property type="protein sequence ID" value="QHT63556.1"/>
    <property type="molecule type" value="Genomic_DNA"/>
</dbReference>
<name>A0A6C0G2F5_9BACL</name>
<organism evidence="2 3">
    <name type="scientific">Paenibacillus lycopersici</name>
    <dbReference type="NCBI Taxonomy" id="2704462"/>
    <lineage>
        <taxon>Bacteria</taxon>
        <taxon>Bacillati</taxon>
        <taxon>Bacillota</taxon>
        <taxon>Bacilli</taxon>
        <taxon>Bacillales</taxon>
        <taxon>Paenibacillaceae</taxon>
        <taxon>Paenibacillus</taxon>
    </lineage>
</organism>
<dbReference type="Proteomes" id="UP000476064">
    <property type="component" value="Chromosome"/>
</dbReference>
<dbReference type="KEGG" id="plyc:GXP70_28770"/>
<dbReference type="AlphaFoldDB" id="A0A6C0G2F5"/>
<gene>
    <name evidence="2" type="ORF">GXP70_28770</name>
</gene>
<sequence>MNRTWQFAAACIIIASALIAVLPGERRNMQASPASAGAAAQDPAEQRAGSQTANSSSDGSIDTNVYGHAPPVTHRRLALSLNGKPLELTIDAMETGRGTMLLGSVGNGAAIQPWPGHDKEFVAEIDSNLYAVDVASARIEKLLEDESGIYKLQDVEGDILEDSASPVWGANPAISPDGRTLIFFSNRNAAYDRGYNGFMWRKNLDTGEERPILAGGYSVIGWGLSKELFIRRADRIMEVDVSRGTETEIAPFSQIAAVSYPYLINQAEPGKLSVTYLVTGETASYGYPGLNAVRQISPSPYGSWAVLVNQTRRDEAGSAIDLINLCTGEVRRVFKDAEPPAYVSWTADDAFVLYSESEKAGRASGRAGTLVRLEPLLDKPVL</sequence>
<evidence type="ECO:0000313" key="2">
    <source>
        <dbReference type="EMBL" id="QHT63556.1"/>
    </source>
</evidence>
<protein>
    <recommendedName>
        <fullName evidence="4">TolB domain-containing protein</fullName>
    </recommendedName>
</protein>
<dbReference type="InterPro" id="IPR011042">
    <property type="entry name" value="6-blade_b-propeller_TolB-like"/>
</dbReference>
<feature type="compositionally biased region" description="Low complexity" evidence="1">
    <location>
        <begin position="32"/>
        <end position="49"/>
    </location>
</feature>
<evidence type="ECO:0008006" key="4">
    <source>
        <dbReference type="Google" id="ProtNLM"/>
    </source>
</evidence>
<dbReference type="Pfam" id="PF07676">
    <property type="entry name" value="PD40"/>
    <property type="match status" value="1"/>
</dbReference>
<dbReference type="SUPFAM" id="SSF69304">
    <property type="entry name" value="Tricorn protease N-terminal domain"/>
    <property type="match status" value="1"/>
</dbReference>
<accession>A0A6C0G2F5</accession>
<feature type="region of interest" description="Disordered" evidence="1">
    <location>
        <begin position="32"/>
        <end position="67"/>
    </location>
</feature>
<dbReference type="InterPro" id="IPR011659">
    <property type="entry name" value="WD40"/>
</dbReference>
<keyword evidence="3" id="KW-1185">Reference proteome</keyword>
<evidence type="ECO:0000256" key="1">
    <source>
        <dbReference type="SAM" id="MobiDB-lite"/>
    </source>
</evidence>
<evidence type="ECO:0000313" key="3">
    <source>
        <dbReference type="Proteomes" id="UP000476064"/>
    </source>
</evidence>
<dbReference type="Gene3D" id="2.120.10.30">
    <property type="entry name" value="TolB, C-terminal domain"/>
    <property type="match status" value="1"/>
</dbReference>
<feature type="compositionally biased region" description="Polar residues" evidence="1">
    <location>
        <begin position="50"/>
        <end position="63"/>
    </location>
</feature>
<proteinExistence type="predicted"/>
<dbReference type="RefSeq" id="WP_162360116.1">
    <property type="nucleotide sequence ID" value="NZ_CP048209.1"/>
</dbReference>